<dbReference type="Pfam" id="PF14305">
    <property type="entry name" value="ATPgrasp_TupA"/>
    <property type="match status" value="1"/>
</dbReference>
<dbReference type="Proteomes" id="UP001059209">
    <property type="component" value="Chromosome"/>
</dbReference>
<sequence>MVLYRLDKMPVQMDRRLGEKQTDPADFDIPPPKELVKMVELSNILSKPFDYVRVDWYDVDGQLYFGEITFHHDSGNRPIEPRRMGL</sequence>
<accession>A0ABY5YCQ4</accession>
<dbReference type="RefSeq" id="WP_260574646.1">
    <property type="nucleotide sequence ID" value="NZ_CP104205.1"/>
</dbReference>
<protein>
    <submittedName>
        <fullName evidence="1">Uncharacterized protein</fullName>
    </submittedName>
</protein>
<dbReference type="InterPro" id="IPR029465">
    <property type="entry name" value="ATPgrasp_TupA"/>
</dbReference>
<proteinExistence type="predicted"/>
<evidence type="ECO:0000313" key="2">
    <source>
        <dbReference type="Proteomes" id="UP001059209"/>
    </source>
</evidence>
<reference evidence="1" key="1">
    <citation type="submission" date="2022-09" db="EMBL/GenBank/DDBJ databases">
        <title>Maribacter litopenaei sp. nov., isolated from the intestinal tract of the Pacific White Shrimp, Litopenaeus vannamei.</title>
        <authorList>
            <person name="Kim S.Y."/>
            <person name="Hwang C.Y."/>
        </authorList>
    </citation>
    <scope>NUCLEOTIDE SEQUENCE</scope>
    <source>
        <strain evidence="1">HL-LV01</strain>
    </source>
</reference>
<gene>
    <name evidence="1" type="ORF">NYZ99_07305</name>
</gene>
<keyword evidence="2" id="KW-1185">Reference proteome</keyword>
<evidence type="ECO:0000313" key="1">
    <source>
        <dbReference type="EMBL" id="UWX56102.1"/>
    </source>
</evidence>
<dbReference type="EMBL" id="CP104205">
    <property type="protein sequence ID" value="UWX56102.1"/>
    <property type="molecule type" value="Genomic_DNA"/>
</dbReference>
<organism evidence="1 2">
    <name type="scientific">Maribacter litopenaei</name>
    <dbReference type="NCBI Taxonomy" id="2976127"/>
    <lineage>
        <taxon>Bacteria</taxon>
        <taxon>Pseudomonadati</taxon>
        <taxon>Bacteroidota</taxon>
        <taxon>Flavobacteriia</taxon>
        <taxon>Flavobacteriales</taxon>
        <taxon>Flavobacteriaceae</taxon>
        <taxon>Maribacter</taxon>
    </lineage>
</organism>
<name>A0ABY5YCQ4_9FLAO</name>